<evidence type="ECO:0000313" key="2">
    <source>
        <dbReference type="EMBL" id="EGL41814.1"/>
    </source>
</evidence>
<sequence length="65" mass="7371">MTDTKRNGWGGVRSGAGRPKGTTKPEGVRRQHQVRAYDDEWAIIKAFASIVKKDPERAIRMMKTE</sequence>
<dbReference type="EMBL" id="AFIJ01000008">
    <property type="protein sequence ID" value="EGL41814.1"/>
    <property type="molecule type" value="Genomic_DNA"/>
</dbReference>
<evidence type="ECO:0000313" key="3">
    <source>
        <dbReference type="Proteomes" id="UP000004018"/>
    </source>
</evidence>
<comment type="caution">
    <text evidence="2">The sequence shown here is derived from an EMBL/GenBank/DDBJ whole genome shotgun (WGS) entry which is preliminary data.</text>
</comment>
<proteinExistence type="predicted"/>
<protein>
    <submittedName>
        <fullName evidence="2">Uncharacterized protein</fullName>
    </submittedName>
</protein>
<dbReference type="RefSeq" id="WP_007390604.1">
    <property type="nucleotide sequence ID" value="NZ_AFIJ01000008.1"/>
</dbReference>
<reference evidence="2 3" key="1">
    <citation type="submission" date="2011-04" db="EMBL/GenBank/DDBJ databases">
        <authorList>
            <person name="Harkins D.M."/>
            <person name="Madupu R."/>
            <person name="Durkin A.S."/>
            <person name="Torralba M."/>
            <person name="Methe B."/>
            <person name="Sutton G.G."/>
            <person name="Nelson K.E."/>
        </authorList>
    </citation>
    <scope>NUCLEOTIDE SEQUENCE [LARGE SCALE GENOMIC DNA]</scope>
    <source>
        <strain evidence="2 3">UPII 199-6</strain>
    </source>
</reference>
<keyword evidence="3" id="KW-1185">Reference proteome</keyword>
<evidence type="ECO:0000256" key="1">
    <source>
        <dbReference type="SAM" id="MobiDB-lite"/>
    </source>
</evidence>
<feature type="region of interest" description="Disordered" evidence="1">
    <location>
        <begin position="1"/>
        <end position="32"/>
    </location>
</feature>
<organism evidence="2 3">
    <name type="scientific">Megasphaera lornae</name>
    <dbReference type="NCBI Taxonomy" id="1000568"/>
    <lineage>
        <taxon>Bacteria</taxon>
        <taxon>Bacillati</taxon>
        <taxon>Bacillota</taxon>
        <taxon>Negativicutes</taxon>
        <taxon>Veillonellales</taxon>
        <taxon>Veillonellaceae</taxon>
        <taxon>Megasphaera</taxon>
    </lineage>
</organism>
<accession>A0ABP2L7T4</accession>
<name>A0ABP2L7T4_9FIRM</name>
<dbReference type="Proteomes" id="UP000004018">
    <property type="component" value="Unassembled WGS sequence"/>
</dbReference>
<gene>
    <name evidence="2" type="ORF">HMPREF1039_0002</name>
</gene>